<feature type="region of interest" description="Disordered" evidence="2">
    <location>
        <begin position="1"/>
        <end position="23"/>
    </location>
</feature>
<feature type="compositionally biased region" description="Polar residues" evidence="2">
    <location>
        <begin position="278"/>
        <end position="292"/>
    </location>
</feature>
<dbReference type="InterPro" id="IPR009991">
    <property type="entry name" value="DCTN3"/>
</dbReference>
<dbReference type="EMBL" id="JROU02001480">
    <property type="protein sequence ID" value="OEH76360.1"/>
    <property type="molecule type" value="Genomic_DNA"/>
</dbReference>
<feature type="coiled-coil region" evidence="1">
    <location>
        <begin position="72"/>
        <end position="99"/>
    </location>
</feature>
<protein>
    <recommendedName>
        <fullName evidence="5">Dynactin subunit</fullName>
    </recommendedName>
</protein>
<dbReference type="InParanoid" id="A0A1D3CYT5"/>
<feature type="region of interest" description="Disordered" evidence="2">
    <location>
        <begin position="272"/>
        <end position="292"/>
    </location>
</feature>
<name>A0A1D3CYT5_9EIME</name>
<dbReference type="AlphaFoldDB" id="A0A1D3CYT5"/>
<evidence type="ECO:0000313" key="4">
    <source>
        <dbReference type="Proteomes" id="UP000095192"/>
    </source>
</evidence>
<gene>
    <name evidence="3" type="ORF">cyc_04655</name>
</gene>
<evidence type="ECO:0000256" key="1">
    <source>
        <dbReference type="SAM" id="Coils"/>
    </source>
</evidence>
<dbReference type="VEuPathDB" id="ToxoDB:cyc_04655"/>
<dbReference type="Proteomes" id="UP000095192">
    <property type="component" value="Unassembled WGS sequence"/>
</dbReference>
<dbReference type="Pfam" id="PF07426">
    <property type="entry name" value="Dynactin_p22"/>
    <property type="match status" value="1"/>
</dbReference>
<keyword evidence="4" id="KW-1185">Reference proteome</keyword>
<dbReference type="GO" id="GO:0005869">
    <property type="term" value="C:dynactin complex"/>
    <property type="evidence" value="ECO:0007669"/>
    <property type="project" value="InterPro"/>
</dbReference>
<keyword evidence="1" id="KW-0175">Coiled coil</keyword>
<evidence type="ECO:0000256" key="2">
    <source>
        <dbReference type="SAM" id="MobiDB-lite"/>
    </source>
</evidence>
<evidence type="ECO:0000313" key="3">
    <source>
        <dbReference type="EMBL" id="OEH76360.1"/>
    </source>
</evidence>
<comment type="caution">
    <text evidence="3">The sequence shown here is derived from an EMBL/GenBank/DDBJ whole genome shotgun (WGS) entry which is preliminary data.</text>
</comment>
<proteinExistence type="predicted"/>
<accession>A0A1D3CYT5</accession>
<organism evidence="3 4">
    <name type="scientific">Cyclospora cayetanensis</name>
    <dbReference type="NCBI Taxonomy" id="88456"/>
    <lineage>
        <taxon>Eukaryota</taxon>
        <taxon>Sar</taxon>
        <taxon>Alveolata</taxon>
        <taxon>Apicomplexa</taxon>
        <taxon>Conoidasida</taxon>
        <taxon>Coccidia</taxon>
        <taxon>Eucoccidiorida</taxon>
        <taxon>Eimeriorina</taxon>
        <taxon>Eimeriidae</taxon>
        <taxon>Cyclospora</taxon>
    </lineage>
</organism>
<dbReference type="GO" id="GO:0061640">
    <property type="term" value="P:cytoskeleton-dependent cytokinesis"/>
    <property type="evidence" value="ECO:0007669"/>
    <property type="project" value="InterPro"/>
</dbReference>
<reference evidence="3 4" key="1">
    <citation type="journal article" date="2016" name="BMC Genomics">
        <title>Comparative genomics reveals Cyclospora cayetanensis possesses coccidia-like metabolism and invasion components but unique surface antigens.</title>
        <authorList>
            <person name="Liu S."/>
            <person name="Wang L."/>
            <person name="Zheng H."/>
            <person name="Xu Z."/>
            <person name="Roellig D.M."/>
            <person name="Li N."/>
            <person name="Frace M.A."/>
            <person name="Tang K."/>
            <person name="Arrowood M.J."/>
            <person name="Moss D.M."/>
            <person name="Zhang L."/>
            <person name="Feng Y."/>
            <person name="Xiao L."/>
        </authorList>
    </citation>
    <scope>NUCLEOTIDE SEQUENCE [LARGE SCALE GENOMIC DNA]</scope>
    <source>
        <strain evidence="3 4">CHN_HEN01</strain>
    </source>
</reference>
<sequence length="292" mass="32094">MARKWNIPLPQSHTVFTAGPPSPIRSAAALYEAEQQQTEERLPSQEPDEQVNAQQLQVQQTCKAAKLLQQQLDEEAVSVEQSRLLLDELERRIALCESAIGLEASSATDTLATSAASGSPAEYESSLVLALCRLQHQANAAMRGPLADIEGKYSELKVWLEGGHVSAARLLLTLRAKRDLVLQQEEQLLSVATQLRTLQGLEDVVNPPCLSELEDYKRRMRILEAQGNSLAVQTARLEEKVVNLAALYNTTMNMVSSVMEEWHVLLAKSGAANETERVPSSVQQQASEKAAE</sequence>
<evidence type="ECO:0008006" key="5">
    <source>
        <dbReference type="Google" id="ProtNLM"/>
    </source>
</evidence>